<dbReference type="PANTHER" id="PTHR31005:SF8">
    <property type="entry name" value="DUF4139 DOMAIN-CONTAINING PROTEIN"/>
    <property type="match status" value="1"/>
</dbReference>
<dbReference type="InterPro" id="IPR011935">
    <property type="entry name" value="CHP02231"/>
</dbReference>
<keyword evidence="1" id="KW-0175">Coiled coil</keyword>
<dbReference type="InterPro" id="IPR025554">
    <property type="entry name" value="DUF4140"/>
</dbReference>
<dbReference type="Pfam" id="PF13600">
    <property type="entry name" value="DUF4140"/>
    <property type="match status" value="1"/>
</dbReference>
<evidence type="ECO:0000313" key="4">
    <source>
        <dbReference type="EMBL" id="EWC63110.1"/>
    </source>
</evidence>
<dbReference type="PATRIC" id="fig|909613.9.peg.1617"/>
<feature type="coiled-coil region" evidence="1">
    <location>
        <begin position="141"/>
        <end position="168"/>
    </location>
</feature>
<dbReference type="AlphaFoldDB" id="W7IQI8"/>
<comment type="caution">
    <text evidence="4">The sequence shown here is derived from an EMBL/GenBank/DDBJ whole genome shotgun (WGS) entry which is preliminary data.</text>
</comment>
<accession>W7IQI8</accession>
<dbReference type="GO" id="GO:0008797">
    <property type="term" value="F:aspartate ammonia-lyase activity"/>
    <property type="evidence" value="ECO:0007669"/>
    <property type="project" value="UniProtKB-EC"/>
</dbReference>
<protein>
    <submittedName>
        <fullName evidence="4">Aspartate ammonia-lyase</fullName>
        <ecNumber evidence="4">4.3.1.1</ecNumber>
    </submittedName>
</protein>
<dbReference type="eggNOG" id="COG5316">
    <property type="taxonomic scope" value="Bacteria"/>
</dbReference>
<keyword evidence="4" id="KW-0456">Lyase</keyword>
<gene>
    <name evidence="4" type="ORF">UO65_1604</name>
</gene>
<proteinExistence type="predicted"/>
<dbReference type="Pfam" id="PF13598">
    <property type="entry name" value="DUF4139"/>
    <property type="match status" value="1"/>
</dbReference>
<evidence type="ECO:0000313" key="5">
    <source>
        <dbReference type="Proteomes" id="UP000019277"/>
    </source>
</evidence>
<dbReference type="OrthoDB" id="9777444at2"/>
<name>W7IQI8_9PSEU</name>
<evidence type="ECO:0000259" key="2">
    <source>
        <dbReference type="Pfam" id="PF13598"/>
    </source>
</evidence>
<dbReference type="PANTHER" id="PTHR31005">
    <property type="entry name" value="DUF4139 DOMAIN-CONTAINING PROTEIN"/>
    <property type="match status" value="1"/>
</dbReference>
<dbReference type="Proteomes" id="UP000019277">
    <property type="component" value="Unassembled WGS sequence"/>
</dbReference>
<organism evidence="4 5">
    <name type="scientific">Actinokineospora spheciospongiae</name>
    <dbReference type="NCBI Taxonomy" id="909613"/>
    <lineage>
        <taxon>Bacteria</taxon>
        <taxon>Bacillati</taxon>
        <taxon>Actinomycetota</taxon>
        <taxon>Actinomycetes</taxon>
        <taxon>Pseudonocardiales</taxon>
        <taxon>Pseudonocardiaceae</taxon>
        <taxon>Actinokineospora</taxon>
    </lineage>
</organism>
<dbReference type="EMBL" id="AYXG01000056">
    <property type="protein sequence ID" value="EWC63110.1"/>
    <property type="molecule type" value="Genomic_DNA"/>
</dbReference>
<feature type="domain" description="DUF4140" evidence="3">
    <location>
        <begin position="8"/>
        <end position="105"/>
    </location>
</feature>
<evidence type="ECO:0000259" key="3">
    <source>
        <dbReference type="Pfam" id="PF13600"/>
    </source>
</evidence>
<dbReference type="STRING" id="909613.UO65_1604"/>
<reference evidence="4 5" key="1">
    <citation type="journal article" date="2014" name="Genome Announc.">
        <title>Draft Genome Sequence of the Antitrypanosomally Active Sponge-Associated Bacterium Actinokineospora sp. Strain EG49.</title>
        <authorList>
            <person name="Harjes J."/>
            <person name="Ryu T."/>
            <person name="Abdelmohsen U.R."/>
            <person name="Moitinho-Silva L."/>
            <person name="Horn H."/>
            <person name="Ravasi T."/>
            <person name="Hentschel U."/>
        </authorList>
    </citation>
    <scope>NUCLEOTIDE SEQUENCE [LARGE SCALE GENOMIC DNA]</scope>
    <source>
        <strain evidence="4 5">EG49</strain>
    </source>
</reference>
<sequence length="514" mass="55336">MEAPIVAVTVYPGQARVTRRGRVAVEPGEHRARVGGLPLGLHPDSVRVSGRGPATVLGVDVRHEHNARTPDGALAELEAGRDALRARLHELGDQDTVLGARVDLLTALGTRTGSTFAQALAKGETEPARVAEVGDALAGQLTAVLRERRALTETRQRVQAEHDEAQRRIADRGRERAPDRRVVEVELGADQAGEVELEVSYLVDAAGWESRYDVRLTGGTLRLTWYGLVTQHSGEDWPECELRLSTARPATTVEVPELAPWYLDVPRPPAPRMAAQANYGAAMPMAAAPGGAVPAPKAMTEAVAAVEHSTASTTYRPSRPVAVPSDGGAHRTTVAAVDLPAAVDHVTVPLRGPEAYLRATVVNTSEHALRPGRASIFHDSEFVGVTDLAPWAPGEEIELTLGIDDRVRVERELVRRAAGKAVMGGTRRQEVSYRIRVGNYGPHPARVTVIDQLPVSRVESAVVRDVALHPQPAETTELGEVTWRMELPPGQTGEISFGFRVDIAKGVTITGWRD</sequence>
<feature type="domain" description="DUF4139" evidence="2">
    <location>
        <begin position="197"/>
        <end position="502"/>
    </location>
</feature>
<dbReference type="InterPro" id="IPR037291">
    <property type="entry name" value="DUF4139"/>
</dbReference>
<evidence type="ECO:0000256" key="1">
    <source>
        <dbReference type="SAM" id="Coils"/>
    </source>
</evidence>
<dbReference type="NCBIfam" id="TIGR02231">
    <property type="entry name" value="mucoidy inhibitor MuiA family protein"/>
    <property type="match status" value="1"/>
</dbReference>
<dbReference type="EC" id="4.3.1.1" evidence="4"/>
<keyword evidence="5" id="KW-1185">Reference proteome</keyword>